<evidence type="ECO:0000313" key="2">
    <source>
        <dbReference type="Proteomes" id="UP000034736"/>
    </source>
</evidence>
<proteinExistence type="predicted"/>
<dbReference type="EMBL" id="LCHU01000015">
    <property type="protein sequence ID" value="KKT40950.1"/>
    <property type="molecule type" value="Genomic_DNA"/>
</dbReference>
<dbReference type="STRING" id="1618647.UW30_C0015G0021"/>
<reference evidence="1 2" key="1">
    <citation type="journal article" date="2015" name="Nature">
        <title>rRNA introns, odd ribosomes, and small enigmatic genomes across a large radiation of phyla.</title>
        <authorList>
            <person name="Brown C.T."/>
            <person name="Hug L.A."/>
            <person name="Thomas B.C."/>
            <person name="Sharon I."/>
            <person name="Castelle C.J."/>
            <person name="Singh A."/>
            <person name="Wilkins M.J."/>
            <person name="Williams K.H."/>
            <person name="Banfield J.F."/>
        </authorList>
    </citation>
    <scope>NUCLEOTIDE SEQUENCE [LARGE SCALE GENOMIC DNA]</scope>
</reference>
<dbReference type="Proteomes" id="UP000034736">
    <property type="component" value="Unassembled WGS sequence"/>
</dbReference>
<sequence>MENNENESEVKKPVSAVALLKDHLLPFSILLSALILSSVWMYTAEIEARAEKKDINSEKITRSTLEGKVLPEEGVLLPVRWNDLGVKMQSVGVIDGKRFTMLYEQRGGLNEEEKSLLNGKDNGQIRITEKNSGILLNLFWALGLGNKNNVLDYGPMKDSRYGGAGNFASTGGWTLAVGGAMEHYSRHPFVILTKEQQDLAERVSKNIYRPCCGNSTYFPDCNHGMAMLGLLELMASQGIGEDEMYKTALVVNSYWFPDNYLTIAKYMESNGVDWPKVNPKEILSKDYSSSSGFVKILQQVPQQSTGGGGGGCGVDAGAPSAPVKQQGGCGI</sequence>
<name>A0A0G1H281_9BACT</name>
<dbReference type="AlphaFoldDB" id="A0A0G1H281"/>
<accession>A0A0G1H281</accession>
<evidence type="ECO:0000313" key="1">
    <source>
        <dbReference type="EMBL" id="KKT40950.1"/>
    </source>
</evidence>
<comment type="caution">
    <text evidence="1">The sequence shown here is derived from an EMBL/GenBank/DDBJ whole genome shotgun (WGS) entry which is preliminary data.</text>
</comment>
<organism evidence="1 2">
    <name type="scientific">Candidatus Giovannonibacteria bacterium GW2011_GWA2_44_13b</name>
    <dbReference type="NCBI Taxonomy" id="1618647"/>
    <lineage>
        <taxon>Bacteria</taxon>
        <taxon>Candidatus Giovannoniibacteriota</taxon>
    </lineage>
</organism>
<gene>
    <name evidence="1" type="ORF">UW30_C0015G0021</name>
</gene>
<protein>
    <submittedName>
        <fullName evidence="1">Uncharacterized protein</fullName>
    </submittedName>
</protein>